<dbReference type="InterPro" id="IPR050361">
    <property type="entry name" value="MPP/UQCRC_Complex"/>
</dbReference>
<dbReference type="PANTHER" id="PTHR11851:SF224">
    <property type="entry name" value="PROCESSING PROTEASE"/>
    <property type="match status" value="1"/>
</dbReference>
<dbReference type="PROSITE" id="PS51257">
    <property type="entry name" value="PROKAR_LIPOPROTEIN"/>
    <property type="match status" value="1"/>
</dbReference>
<reference evidence="5 6" key="1">
    <citation type="submission" date="2017-06" db="EMBL/GenBank/DDBJ databases">
        <authorList>
            <person name="Kim H.J."/>
            <person name="Triplett B.A."/>
        </authorList>
    </citation>
    <scope>NUCLEOTIDE SEQUENCE [LARGE SCALE GENOMIC DNA]</scope>
    <source>
        <strain evidence="5 6">DSM 14713</strain>
    </source>
</reference>
<feature type="compositionally biased region" description="Low complexity" evidence="1">
    <location>
        <begin position="34"/>
        <end position="45"/>
    </location>
</feature>
<feature type="signal peptide" evidence="2">
    <location>
        <begin position="1"/>
        <end position="18"/>
    </location>
</feature>
<dbReference type="KEGG" id="mbd:MEBOL_003335"/>
<evidence type="ECO:0000259" key="4">
    <source>
        <dbReference type="Pfam" id="PF05193"/>
    </source>
</evidence>
<dbReference type="RefSeq" id="WP_095978396.1">
    <property type="nucleotide sequence ID" value="NZ_CP022163.1"/>
</dbReference>
<keyword evidence="2" id="KW-0732">Signal</keyword>
<protein>
    <submittedName>
        <fullName evidence="5">Peptidase M16</fullName>
    </submittedName>
</protein>
<dbReference type="PANTHER" id="PTHR11851">
    <property type="entry name" value="METALLOPROTEASE"/>
    <property type="match status" value="1"/>
</dbReference>
<dbReference type="InterPro" id="IPR011249">
    <property type="entry name" value="Metalloenz_LuxS/M16"/>
</dbReference>
<dbReference type="Gene3D" id="3.30.830.10">
    <property type="entry name" value="Metalloenzyme, LuxS/M16 peptidase-like"/>
    <property type="match status" value="2"/>
</dbReference>
<dbReference type="AlphaFoldDB" id="A0A250IF75"/>
<proteinExistence type="predicted"/>
<evidence type="ECO:0000259" key="3">
    <source>
        <dbReference type="Pfam" id="PF00675"/>
    </source>
</evidence>
<dbReference type="Pfam" id="PF05193">
    <property type="entry name" value="Peptidase_M16_C"/>
    <property type="match status" value="1"/>
</dbReference>
<evidence type="ECO:0000313" key="5">
    <source>
        <dbReference type="EMBL" id="ATB29880.1"/>
    </source>
</evidence>
<feature type="chain" id="PRO_5013326973" evidence="2">
    <location>
        <begin position="19"/>
        <end position="503"/>
    </location>
</feature>
<dbReference type="Pfam" id="PF00675">
    <property type="entry name" value="Peptidase_M16"/>
    <property type="match status" value="1"/>
</dbReference>
<sequence length="503" mass="52818">MRRPLLALSTLAVLTASACRTAPAPVPEAPPSAPSAEAAPSPSDAEAFRARPPEPGESPALVLPRFERAQLDNGLTVLVSTRRELPLIYVGVSFAVGGAGDPQGKWGLADLTYKTMLEGAAGKDTLALDQAFQNLGVSPGVSVSSDGANLGVRVLSRNADEALALLTEVVRRPTFAAKDFERRKKLQLAELVRALGSPGFLAQQAYLRGVFGPSHPYGHPVSGLPATVEAVTARDVKAFYEAHVGPRTTALVMTGDITLEQAVALAKKSFGDWKGKAVLPPVPPAPPTPKRTQVVFVPKPGLDQTVVVLGRPGIAAGNPDEAALELATTVFGGFFGSRLNMNLREDKGYSYGANASSDPRLGVGPLTASSSVRADVTGAALTEFFNELKGLRERPISAKELESAREGLIRGFPGSFESVEGLGASASALFTLRRPLDEFERTVEGLRKATPAEVQRVAEAYLSPDTLQVVLVGDPEAVQKQVEGLGLGQWVTESPGKAPAASR</sequence>
<feature type="region of interest" description="Disordered" evidence="1">
    <location>
        <begin position="21"/>
        <end position="58"/>
    </location>
</feature>
<name>A0A250IF75_9BACT</name>
<keyword evidence="6" id="KW-1185">Reference proteome</keyword>
<organism evidence="5 6">
    <name type="scientific">Melittangium boletus DSM 14713</name>
    <dbReference type="NCBI Taxonomy" id="1294270"/>
    <lineage>
        <taxon>Bacteria</taxon>
        <taxon>Pseudomonadati</taxon>
        <taxon>Myxococcota</taxon>
        <taxon>Myxococcia</taxon>
        <taxon>Myxococcales</taxon>
        <taxon>Cystobacterineae</taxon>
        <taxon>Archangiaceae</taxon>
        <taxon>Melittangium</taxon>
    </lineage>
</organism>
<accession>A0A250IF75</accession>
<evidence type="ECO:0000256" key="2">
    <source>
        <dbReference type="SAM" id="SignalP"/>
    </source>
</evidence>
<feature type="domain" description="Peptidase M16 C-terminal" evidence="4">
    <location>
        <begin position="231"/>
        <end position="408"/>
    </location>
</feature>
<gene>
    <name evidence="5" type="ORF">MEBOL_003335</name>
</gene>
<evidence type="ECO:0000313" key="6">
    <source>
        <dbReference type="Proteomes" id="UP000217289"/>
    </source>
</evidence>
<dbReference type="Proteomes" id="UP000217289">
    <property type="component" value="Chromosome"/>
</dbReference>
<dbReference type="OrthoDB" id="9811314at2"/>
<evidence type="ECO:0000256" key="1">
    <source>
        <dbReference type="SAM" id="MobiDB-lite"/>
    </source>
</evidence>
<dbReference type="EMBL" id="CP022163">
    <property type="protein sequence ID" value="ATB29880.1"/>
    <property type="molecule type" value="Genomic_DNA"/>
</dbReference>
<dbReference type="InterPro" id="IPR011765">
    <property type="entry name" value="Pept_M16_N"/>
</dbReference>
<dbReference type="InterPro" id="IPR007863">
    <property type="entry name" value="Peptidase_M16_C"/>
</dbReference>
<feature type="compositionally biased region" description="Pro residues" evidence="1">
    <location>
        <begin position="24"/>
        <end position="33"/>
    </location>
</feature>
<dbReference type="SUPFAM" id="SSF63411">
    <property type="entry name" value="LuxS/MPP-like metallohydrolase"/>
    <property type="match status" value="2"/>
</dbReference>
<dbReference type="GO" id="GO:0046872">
    <property type="term" value="F:metal ion binding"/>
    <property type="evidence" value="ECO:0007669"/>
    <property type="project" value="InterPro"/>
</dbReference>
<feature type="domain" description="Peptidase M16 N-terminal" evidence="3">
    <location>
        <begin position="89"/>
        <end position="188"/>
    </location>
</feature>